<dbReference type="Proteomes" id="UP000177878">
    <property type="component" value="Unassembled WGS sequence"/>
</dbReference>
<name>A0A1F5S0A1_9BACT</name>
<comment type="caution">
    <text evidence="1">The sequence shown here is derived from an EMBL/GenBank/DDBJ whole genome shotgun (WGS) entry which is preliminary data.</text>
</comment>
<organism evidence="1 2">
    <name type="scientific">Candidatus Falkowbacteria bacterium RIFCSPLOWO2_02_FULL_45_15</name>
    <dbReference type="NCBI Taxonomy" id="1797988"/>
    <lineage>
        <taxon>Bacteria</taxon>
        <taxon>Candidatus Falkowiibacteriota</taxon>
    </lineage>
</organism>
<evidence type="ECO:0000313" key="1">
    <source>
        <dbReference type="EMBL" id="OGF20137.1"/>
    </source>
</evidence>
<protein>
    <submittedName>
        <fullName evidence="1">Uncharacterized protein</fullName>
    </submittedName>
</protein>
<gene>
    <name evidence="1" type="ORF">A3I35_00515</name>
</gene>
<evidence type="ECO:0000313" key="2">
    <source>
        <dbReference type="Proteomes" id="UP000177878"/>
    </source>
</evidence>
<dbReference type="AlphaFoldDB" id="A0A1F5S0A1"/>
<sequence>MQLGQNVQDGTSITFNALIRMMRMCYQVTDYKFLLQMESLVTTIPQMDNTIMRQTGNRSAKNVGESGTLILGMIKN</sequence>
<dbReference type="EMBL" id="MFFV01000007">
    <property type="protein sequence ID" value="OGF20137.1"/>
    <property type="molecule type" value="Genomic_DNA"/>
</dbReference>
<accession>A0A1F5S0A1</accession>
<proteinExistence type="predicted"/>
<reference evidence="1 2" key="1">
    <citation type="journal article" date="2016" name="Nat. Commun.">
        <title>Thousands of microbial genomes shed light on interconnected biogeochemical processes in an aquifer system.</title>
        <authorList>
            <person name="Anantharaman K."/>
            <person name="Brown C.T."/>
            <person name="Hug L.A."/>
            <person name="Sharon I."/>
            <person name="Castelle C.J."/>
            <person name="Probst A.J."/>
            <person name="Thomas B.C."/>
            <person name="Singh A."/>
            <person name="Wilkins M.J."/>
            <person name="Karaoz U."/>
            <person name="Brodie E.L."/>
            <person name="Williams K.H."/>
            <person name="Hubbard S.S."/>
            <person name="Banfield J.F."/>
        </authorList>
    </citation>
    <scope>NUCLEOTIDE SEQUENCE [LARGE SCALE GENOMIC DNA]</scope>
</reference>